<comment type="caution">
    <text evidence="2">The sequence shown here is derived from an EMBL/GenBank/DDBJ whole genome shotgun (WGS) entry which is preliminary data.</text>
</comment>
<dbReference type="Proteomes" id="UP000785679">
    <property type="component" value="Unassembled WGS sequence"/>
</dbReference>
<feature type="coiled-coil region" evidence="1">
    <location>
        <begin position="342"/>
        <end position="387"/>
    </location>
</feature>
<protein>
    <submittedName>
        <fullName evidence="2">Uncharacterized protein</fullName>
    </submittedName>
</protein>
<evidence type="ECO:0000313" key="3">
    <source>
        <dbReference type="Proteomes" id="UP000785679"/>
    </source>
</evidence>
<dbReference type="AlphaFoldDB" id="A0A8J8P6M1"/>
<keyword evidence="1" id="KW-0175">Coiled coil</keyword>
<gene>
    <name evidence="2" type="ORF">FGO68_gene12230</name>
</gene>
<proteinExistence type="predicted"/>
<sequence length="397" mass="47188">MRVIDFPMLSFDGPNLEDAFRFASQNLTNIKKLIGQRRVACIVCKSAMKTRLEAPLVLMLQCVNHSLQISDLYILATFADCLNEEERVAKLKQYSNELPKLLAEHKLNIKGSADRDIQGRFQQDPNYQQFLSQAQALKETIDLNSGLFYYWRGILFKNALSQYQRYLLTENQRSGLDFLKATRATTDKIKEIQQRYWQEFVPQFESQSTQPIIERLLSQTFQQSDLPEMALLQKQAEEEQKEPAPSLILAQFSSQQAYLREQNEEHERRQLELLKIQEQQKKDYEEQLHNEMIEQERAKLEEELYYEKKKALIKKQAQEHENFIQQQYKDFQLQLEQGKIKSDEFERKQRELMDQAEAYSHQNVIILRQEQKKNQIVEELLQQVENGFKSFKRIFKK</sequence>
<evidence type="ECO:0000256" key="1">
    <source>
        <dbReference type="SAM" id="Coils"/>
    </source>
</evidence>
<accession>A0A8J8P6M1</accession>
<dbReference type="EMBL" id="RRYP01001055">
    <property type="protein sequence ID" value="TNV86471.1"/>
    <property type="molecule type" value="Genomic_DNA"/>
</dbReference>
<feature type="coiled-coil region" evidence="1">
    <location>
        <begin position="259"/>
        <end position="310"/>
    </location>
</feature>
<organism evidence="2 3">
    <name type="scientific">Halteria grandinella</name>
    <dbReference type="NCBI Taxonomy" id="5974"/>
    <lineage>
        <taxon>Eukaryota</taxon>
        <taxon>Sar</taxon>
        <taxon>Alveolata</taxon>
        <taxon>Ciliophora</taxon>
        <taxon>Intramacronucleata</taxon>
        <taxon>Spirotrichea</taxon>
        <taxon>Stichotrichia</taxon>
        <taxon>Sporadotrichida</taxon>
        <taxon>Halteriidae</taxon>
        <taxon>Halteria</taxon>
    </lineage>
</organism>
<evidence type="ECO:0000313" key="2">
    <source>
        <dbReference type="EMBL" id="TNV86471.1"/>
    </source>
</evidence>
<keyword evidence="3" id="KW-1185">Reference proteome</keyword>
<name>A0A8J8P6M1_HALGN</name>
<reference evidence="2" key="1">
    <citation type="submission" date="2019-06" db="EMBL/GenBank/DDBJ databases">
        <authorList>
            <person name="Zheng W."/>
        </authorList>
    </citation>
    <scope>NUCLEOTIDE SEQUENCE</scope>
    <source>
        <strain evidence="2">QDHG01</strain>
    </source>
</reference>